<name>A0A543ALW5_9MICC</name>
<dbReference type="EMBL" id="VFOU01000001">
    <property type="protein sequence ID" value="TQL73593.1"/>
    <property type="molecule type" value="Genomic_DNA"/>
</dbReference>
<accession>A0A543ALW5</accession>
<evidence type="ECO:0000313" key="1">
    <source>
        <dbReference type="EMBL" id="TQL73593.1"/>
    </source>
</evidence>
<sequence length="186" mass="20376">MGYQPRFITSRTLANQIVTHITRIVRVIDMATPDFDTARLPAPALWGLTAMLAVTGCGMSDEVGEVEPVNFKSVDELFEAVDRHLECPEDTSGDYAFDAGEEHGLLSGRRCAESIVMAYSDNEVVIEEIQDRMATAQDGALPMVHDATWFVVDITEVAGSDLELAHPASRDLEALATALRTDYTEL</sequence>
<protein>
    <submittedName>
        <fullName evidence="1">Uncharacterized protein</fullName>
    </submittedName>
</protein>
<dbReference type="Proteomes" id="UP000319746">
    <property type="component" value="Unassembled WGS sequence"/>
</dbReference>
<comment type="caution">
    <text evidence="1">The sequence shown here is derived from an EMBL/GenBank/DDBJ whole genome shotgun (WGS) entry which is preliminary data.</text>
</comment>
<evidence type="ECO:0000313" key="2">
    <source>
        <dbReference type="Proteomes" id="UP000319746"/>
    </source>
</evidence>
<dbReference type="AlphaFoldDB" id="A0A543ALW5"/>
<organism evidence="1 2">
    <name type="scientific">Enteractinococcus coprophilus</name>
    <dbReference type="NCBI Taxonomy" id="1027633"/>
    <lineage>
        <taxon>Bacteria</taxon>
        <taxon>Bacillati</taxon>
        <taxon>Actinomycetota</taxon>
        <taxon>Actinomycetes</taxon>
        <taxon>Micrococcales</taxon>
        <taxon>Micrococcaceae</taxon>
    </lineage>
</organism>
<proteinExistence type="predicted"/>
<keyword evidence="2" id="KW-1185">Reference proteome</keyword>
<gene>
    <name evidence="1" type="ORF">FB556_0033</name>
</gene>
<reference evidence="1 2" key="1">
    <citation type="submission" date="2019-06" db="EMBL/GenBank/DDBJ databases">
        <title>Sequencing the genomes of 1000 actinobacteria strains.</title>
        <authorList>
            <person name="Klenk H.-P."/>
        </authorList>
    </citation>
    <scope>NUCLEOTIDE SEQUENCE [LARGE SCALE GENOMIC DNA]</scope>
    <source>
        <strain evidence="1 2">DSM 24083</strain>
    </source>
</reference>